<reference evidence="4 7" key="2">
    <citation type="submission" date="2019-07" db="EMBL/GenBank/DDBJ databases">
        <authorList>
            <person name="Mohale T."/>
        </authorList>
    </citation>
    <scope>NUCLEOTIDE SEQUENCE [LARGE SCALE GENOMIC DNA]</scope>
    <source>
        <strain evidence="4 7">NTPn 59</strain>
    </source>
</reference>
<dbReference type="AlphaFoldDB" id="A0A098ZAG5"/>
<feature type="domain" description="NAD(P)-binding" evidence="1">
    <location>
        <begin position="8"/>
        <end position="192"/>
    </location>
</feature>
<dbReference type="RefSeq" id="WP_016399341.1">
    <property type="nucleotide sequence ID" value="NZ_CFBF01000012.1"/>
</dbReference>
<gene>
    <name evidence="4" type="ORF">AZJ28_04615</name>
    <name evidence="2" type="ORF">ERS019316_01578</name>
    <name evidence="3" type="ORF">ERS096071_00749</name>
</gene>
<dbReference type="EMBL" id="CMWB01000009">
    <property type="protein sequence ID" value="CKJ04101.1"/>
    <property type="molecule type" value="Genomic_DNA"/>
</dbReference>
<evidence type="ECO:0000313" key="3">
    <source>
        <dbReference type="EMBL" id="CKJ04101.1"/>
    </source>
</evidence>
<dbReference type="GO" id="GO:0016646">
    <property type="term" value="F:oxidoreductase activity, acting on the CH-NH group of donors, NAD or NADP as acceptor"/>
    <property type="evidence" value="ECO:0007669"/>
    <property type="project" value="TreeGrafter"/>
</dbReference>
<proteinExistence type="predicted"/>
<dbReference type="EMBL" id="CKLF01000025">
    <property type="protein sequence ID" value="CIV36096.1"/>
    <property type="molecule type" value="Genomic_DNA"/>
</dbReference>
<evidence type="ECO:0000313" key="7">
    <source>
        <dbReference type="Proteomes" id="UP000315060"/>
    </source>
</evidence>
<evidence type="ECO:0000313" key="2">
    <source>
        <dbReference type="EMBL" id="CIV36096.1"/>
    </source>
</evidence>
<dbReference type="Proteomes" id="UP000045541">
    <property type="component" value="Unassembled WGS sequence"/>
</dbReference>
<evidence type="ECO:0000313" key="6">
    <source>
        <dbReference type="Proteomes" id="UP000045541"/>
    </source>
</evidence>
<protein>
    <submittedName>
        <fullName evidence="4">NAD(P)-dependent oxidoreductase</fullName>
    </submittedName>
    <submittedName>
        <fullName evidence="2">YwnB</fullName>
    </submittedName>
</protein>
<sequence length="209" mass="22997">MKLAVIAANGQAGKAIVEEAVKRGHEVTAIVRSENKSQSESIIKKDLFELTKDDLTGFDAVISAFGAYTPDTLPLHSKSIELFNQLLAGTQTRFLVVGGSGSFYIDETKTTRLLDTSDFPEEFKPLAKAQADELDLLRTKNNLNWTFVSPAVDFIPDGEKTGNYILAGEIFTTNEKGISQISYADYAIGLVDELEKGHHIKERISLLEK</sequence>
<dbReference type="Gene3D" id="3.40.50.720">
    <property type="entry name" value="NAD(P)-binding Rossmann-like Domain"/>
    <property type="match status" value="1"/>
</dbReference>
<dbReference type="InterPro" id="IPR016040">
    <property type="entry name" value="NAD(P)-bd_dom"/>
</dbReference>
<dbReference type="PANTHER" id="PTHR43355:SF2">
    <property type="entry name" value="FLAVIN REDUCTASE (NADPH)"/>
    <property type="match status" value="1"/>
</dbReference>
<organism evidence="4 7">
    <name type="scientific">Streptococcus pneumoniae</name>
    <dbReference type="NCBI Taxonomy" id="1313"/>
    <lineage>
        <taxon>Bacteria</taxon>
        <taxon>Bacillati</taxon>
        <taxon>Bacillota</taxon>
        <taxon>Bacilli</taxon>
        <taxon>Lactobacillales</taxon>
        <taxon>Streptococcaceae</taxon>
        <taxon>Streptococcus</taxon>
    </lineage>
</organism>
<dbReference type="PANTHER" id="PTHR43355">
    <property type="entry name" value="FLAVIN REDUCTASE (NADPH)"/>
    <property type="match status" value="1"/>
</dbReference>
<dbReference type="Proteomes" id="UP000040910">
    <property type="component" value="Unassembled WGS sequence"/>
</dbReference>
<evidence type="ECO:0000259" key="1">
    <source>
        <dbReference type="Pfam" id="PF13460"/>
    </source>
</evidence>
<dbReference type="SUPFAM" id="SSF51735">
    <property type="entry name" value="NAD(P)-binding Rossmann-fold domains"/>
    <property type="match status" value="1"/>
</dbReference>
<dbReference type="Pfam" id="PF13460">
    <property type="entry name" value="NAD_binding_10"/>
    <property type="match status" value="1"/>
</dbReference>
<evidence type="ECO:0000313" key="4">
    <source>
        <dbReference type="EMBL" id="TVX70704.1"/>
    </source>
</evidence>
<dbReference type="InterPro" id="IPR036291">
    <property type="entry name" value="NAD(P)-bd_dom_sf"/>
</dbReference>
<dbReference type="EMBL" id="VMYC01000071">
    <property type="protein sequence ID" value="TVX70704.1"/>
    <property type="molecule type" value="Genomic_DNA"/>
</dbReference>
<evidence type="ECO:0000313" key="5">
    <source>
        <dbReference type="Proteomes" id="UP000040910"/>
    </source>
</evidence>
<comment type="caution">
    <text evidence="4">The sequence shown here is derived from an EMBL/GenBank/DDBJ whole genome shotgun (WGS) entry which is preliminary data.</text>
</comment>
<accession>A0A098ZAG5</accession>
<dbReference type="InterPro" id="IPR051606">
    <property type="entry name" value="Polyketide_Oxido-like"/>
</dbReference>
<reference evidence="5 6" key="1">
    <citation type="submission" date="2015-03" db="EMBL/GenBank/DDBJ databases">
        <authorList>
            <consortium name="Pathogen Informatics"/>
            <person name="Murphy D."/>
        </authorList>
    </citation>
    <scope>NUCLEOTIDE SEQUENCE [LARGE SCALE GENOMIC DNA]</scope>
    <source>
        <strain evidence="3 6">0310</strain>
        <strain evidence="2">SMRU158</strain>
        <strain evidence="5">type strain: N</strain>
    </source>
</reference>
<dbReference type="Proteomes" id="UP000315060">
    <property type="component" value="Unassembled WGS sequence"/>
</dbReference>
<name>A0A098ZAG5_STREE</name>
<dbReference type="CDD" id="cd05244">
    <property type="entry name" value="BVR-B_like_SDR_a"/>
    <property type="match status" value="1"/>
</dbReference>